<gene>
    <name evidence="1" type="ORF">MRATA1EN22A_LOCUS18258</name>
</gene>
<reference evidence="1" key="1">
    <citation type="submission" date="2023-05" db="EMBL/GenBank/DDBJ databases">
        <authorList>
            <consortium name="ELIXIR-Norway"/>
        </authorList>
    </citation>
    <scope>NUCLEOTIDE SEQUENCE</scope>
</reference>
<proteinExistence type="predicted"/>
<accession>A0AC59ZIJ9</accession>
<evidence type="ECO:0000313" key="2">
    <source>
        <dbReference type="Proteomes" id="UP001162501"/>
    </source>
</evidence>
<reference evidence="1" key="2">
    <citation type="submission" date="2025-03" db="EMBL/GenBank/DDBJ databases">
        <authorList>
            <consortium name="ELIXIR-Norway"/>
            <consortium name="Elixir Norway"/>
        </authorList>
    </citation>
    <scope>NUCLEOTIDE SEQUENCE</scope>
</reference>
<organism evidence="1 2">
    <name type="scientific">Rangifer tarandus platyrhynchus</name>
    <name type="common">Svalbard reindeer</name>
    <dbReference type="NCBI Taxonomy" id="3082113"/>
    <lineage>
        <taxon>Eukaryota</taxon>
        <taxon>Metazoa</taxon>
        <taxon>Chordata</taxon>
        <taxon>Craniata</taxon>
        <taxon>Vertebrata</taxon>
        <taxon>Euteleostomi</taxon>
        <taxon>Mammalia</taxon>
        <taxon>Eutheria</taxon>
        <taxon>Laurasiatheria</taxon>
        <taxon>Artiodactyla</taxon>
        <taxon>Ruminantia</taxon>
        <taxon>Pecora</taxon>
        <taxon>Cervidae</taxon>
        <taxon>Odocoileinae</taxon>
        <taxon>Rangifer</taxon>
    </lineage>
</organism>
<dbReference type="EMBL" id="OX596087">
    <property type="protein sequence ID" value="CAN0420780.1"/>
    <property type="molecule type" value="Genomic_DNA"/>
</dbReference>
<dbReference type="Proteomes" id="UP001162501">
    <property type="component" value="Chromosome 3"/>
</dbReference>
<evidence type="ECO:0000313" key="1">
    <source>
        <dbReference type="EMBL" id="CAN0420780.1"/>
    </source>
</evidence>
<name>A0AC59ZIJ9_RANTA</name>
<sequence>MPSPRGLWSPECPEPAHSSWCPLLPPEEQSPTLCRARPGHLPLLRLHSWWSAVSSGSAEPGQATCLSCACTAGGQQSTQGLPWDPFFLLAPHPGPLLALPCGGHPGAVARVCTSERGVPKALWADEGPRRSLQVLRSSPRLSCLAEAPSLVILAHSSSLLSSGLSSFLTHLLPLLPLPQLPAVGLASCGQREVVGTPGTSRDSRKWEPPTFD</sequence>
<protein>
    <submittedName>
        <fullName evidence="1">Uncharacterized protein</fullName>
    </submittedName>
</protein>